<proteinExistence type="predicted"/>
<gene>
    <name evidence="2" type="ORF">NQ315_004850</name>
</gene>
<reference evidence="2 3" key="1">
    <citation type="journal article" date="2023" name="Insect Mol. Biol.">
        <title>Genome sequencing provides insights into the evolution of gene families encoding plant cell wall-degrading enzymes in longhorned beetles.</title>
        <authorList>
            <person name="Shin N.R."/>
            <person name="Okamura Y."/>
            <person name="Kirsch R."/>
            <person name="Pauchet Y."/>
        </authorList>
    </citation>
    <scope>NUCLEOTIDE SEQUENCE [LARGE SCALE GENOMIC DNA]</scope>
    <source>
        <strain evidence="2">EAD_L_NR</strain>
    </source>
</reference>
<organism evidence="2 3">
    <name type="scientific">Exocentrus adspersus</name>
    <dbReference type="NCBI Taxonomy" id="1586481"/>
    <lineage>
        <taxon>Eukaryota</taxon>
        <taxon>Metazoa</taxon>
        <taxon>Ecdysozoa</taxon>
        <taxon>Arthropoda</taxon>
        <taxon>Hexapoda</taxon>
        <taxon>Insecta</taxon>
        <taxon>Pterygota</taxon>
        <taxon>Neoptera</taxon>
        <taxon>Endopterygota</taxon>
        <taxon>Coleoptera</taxon>
        <taxon>Polyphaga</taxon>
        <taxon>Cucujiformia</taxon>
        <taxon>Chrysomeloidea</taxon>
        <taxon>Cerambycidae</taxon>
        <taxon>Lamiinae</taxon>
        <taxon>Acanthocinini</taxon>
        <taxon>Exocentrus</taxon>
    </lineage>
</organism>
<dbReference type="EMBL" id="JANEYG010000013">
    <property type="protein sequence ID" value="KAJ8920711.1"/>
    <property type="molecule type" value="Genomic_DNA"/>
</dbReference>
<evidence type="ECO:0000313" key="2">
    <source>
        <dbReference type="EMBL" id="KAJ8920711.1"/>
    </source>
</evidence>
<feature type="compositionally biased region" description="Basic and acidic residues" evidence="1">
    <location>
        <begin position="18"/>
        <end position="30"/>
    </location>
</feature>
<sequence length="152" mass="17773">MNWHQCWMICTGKNGGKKEQHVLPKSEPRKRLPNLNNGHISNTERKPKFSALYKNPYLETEKLKSDSLLKALHTSRLKNYMESPVIKRINDYCDSDTDSSKQNCPRRKLDFNNSFTYDEEIIGKNQAITSKYFKDHVESKNAVPKKSILRQK</sequence>
<protein>
    <submittedName>
        <fullName evidence="2">Uncharacterized protein</fullName>
    </submittedName>
</protein>
<evidence type="ECO:0000313" key="3">
    <source>
        <dbReference type="Proteomes" id="UP001159042"/>
    </source>
</evidence>
<accession>A0AAV8W436</accession>
<keyword evidence="3" id="KW-1185">Reference proteome</keyword>
<dbReference type="Proteomes" id="UP001159042">
    <property type="component" value="Unassembled WGS sequence"/>
</dbReference>
<name>A0AAV8W436_9CUCU</name>
<feature type="region of interest" description="Disordered" evidence="1">
    <location>
        <begin position="18"/>
        <end position="43"/>
    </location>
</feature>
<evidence type="ECO:0000256" key="1">
    <source>
        <dbReference type="SAM" id="MobiDB-lite"/>
    </source>
</evidence>
<dbReference type="AlphaFoldDB" id="A0AAV8W436"/>
<comment type="caution">
    <text evidence="2">The sequence shown here is derived from an EMBL/GenBank/DDBJ whole genome shotgun (WGS) entry which is preliminary data.</text>
</comment>